<evidence type="ECO:0000256" key="1">
    <source>
        <dbReference type="ARBA" id="ARBA00004477"/>
    </source>
</evidence>
<proteinExistence type="predicted"/>
<dbReference type="InterPro" id="IPR044647">
    <property type="entry name" value="RTNLB17/18/21"/>
</dbReference>
<feature type="domain" description="Reticulon" evidence="8">
    <location>
        <begin position="225"/>
        <end position="385"/>
    </location>
</feature>
<evidence type="ECO:0000313" key="9">
    <source>
        <dbReference type="EMBL" id="PIA35136.1"/>
    </source>
</evidence>
<feature type="compositionally biased region" description="Low complexity" evidence="7">
    <location>
        <begin position="99"/>
        <end position="121"/>
    </location>
</feature>
<dbReference type="EMBL" id="KZ305053">
    <property type="protein sequence ID" value="PIA35136.1"/>
    <property type="molecule type" value="Genomic_DNA"/>
</dbReference>
<feature type="region of interest" description="Disordered" evidence="7">
    <location>
        <begin position="18"/>
        <end position="133"/>
    </location>
</feature>
<dbReference type="OrthoDB" id="783438at2759"/>
<keyword evidence="10" id="KW-1185">Reference proteome</keyword>
<feature type="compositionally biased region" description="Acidic residues" evidence="7">
    <location>
        <begin position="73"/>
        <end position="82"/>
    </location>
</feature>
<feature type="compositionally biased region" description="Basic residues" evidence="7">
    <location>
        <begin position="194"/>
        <end position="207"/>
    </location>
</feature>
<dbReference type="GO" id="GO:0005789">
    <property type="term" value="C:endoplasmic reticulum membrane"/>
    <property type="evidence" value="ECO:0007669"/>
    <property type="project" value="UniProtKB-SubCell"/>
</dbReference>
<feature type="transmembrane region" description="Helical" evidence="6">
    <location>
        <begin position="303"/>
        <end position="323"/>
    </location>
</feature>
<feature type="transmembrane region" description="Helical" evidence="6">
    <location>
        <begin position="343"/>
        <end position="367"/>
    </location>
</feature>
<evidence type="ECO:0000256" key="5">
    <source>
        <dbReference type="ARBA" id="ARBA00023136"/>
    </source>
</evidence>
<organism evidence="9 10">
    <name type="scientific">Aquilegia coerulea</name>
    <name type="common">Rocky mountain columbine</name>
    <dbReference type="NCBI Taxonomy" id="218851"/>
    <lineage>
        <taxon>Eukaryota</taxon>
        <taxon>Viridiplantae</taxon>
        <taxon>Streptophyta</taxon>
        <taxon>Embryophyta</taxon>
        <taxon>Tracheophyta</taxon>
        <taxon>Spermatophyta</taxon>
        <taxon>Magnoliopsida</taxon>
        <taxon>Ranunculales</taxon>
        <taxon>Ranunculaceae</taxon>
        <taxon>Thalictroideae</taxon>
        <taxon>Aquilegia</taxon>
    </lineage>
</organism>
<evidence type="ECO:0000256" key="6">
    <source>
        <dbReference type="RuleBase" id="RU363132"/>
    </source>
</evidence>
<feature type="transmembrane region" description="Helical" evidence="6">
    <location>
        <begin position="238"/>
        <end position="256"/>
    </location>
</feature>
<dbReference type="InParanoid" id="A0A2G5CV41"/>
<dbReference type="PROSITE" id="PS50845">
    <property type="entry name" value="RETICULON"/>
    <property type="match status" value="1"/>
</dbReference>
<feature type="compositionally biased region" description="Basic and acidic residues" evidence="7">
    <location>
        <begin position="174"/>
        <end position="193"/>
    </location>
</feature>
<comment type="subcellular location">
    <subcellularLocation>
        <location evidence="1 6">Endoplasmic reticulum membrane</location>
        <topology evidence="1 6">Multi-pass membrane protein</topology>
    </subcellularLocation>
</comment>
<feature type="compositionally biased region" description="Polar residues" evidence="7">
    <location>
        <begin position="87"/>
        <end position="98"/>
    </location>
</feature>
<keyword evidence="5 6" id="KW-0472">Membrane</keyword>
<dbReference type="InterPro" id="IPR003388">
    <property type="entry name" value="Reticulon"/>
</dbReference>
<evidence type="ECO:0000256" key="4">
    <source>
        <dbReference type="ARBA" id="ARBA00022989"/>
    </source>
</evidence>
<keyword evidence="2 6" id="KW-0812">Transmembrane</keyword>
<accession>A0A2G5CV41</accession>
<sequence>MAILKNFDLSLGCLLLQNPHKRDKGNNSFSKPSSSSSSSSSFIFLSIMDTTPPSHRSEPRLPSKSASRLSQMDDFDTNEAEDPINSLDFNSDSPNKKTPSSPLSKEPKNLPLKELLLLSPSPKKRSKSRLIDRPEIVEEPNDLVVPRRRCKSRSSPMGLMGCASPRINRRSRRRIDQDNREEKELPLGEEIVKPRKRRQPGRPRKEKLKTCNHDQSSLEQIGQLIFDMIMWKDVAKSTLWFGFGSLFFLSSCFTNGLKWSIFSMISQLGLIFLAVSFFYNSFSKRNKDERKLDIKLKEDDIVRLARVFLPTTNLIIAKLTEIFSGDPSTTLKLAPFLLFGAEYGHLITLWRLCALGFFISFTVPRLYSCYSVQINRKVEYLRNRACEAWGACSHKKFVAFTAATVFWNLSSVKTRIFTAFISTVILRYNRQNSEAEIVEVGMEGDQQTELQQALVVVGDVSTA</sequence>
<reference evidence="9 10" key="1">
    <citation type="submission" date="2017-09" db="EMBL/GenBank/DDBJ databases">
        <title>WGS assembly of Aquilegia coerulea Goldsmith.</title>
        <authorList>
            <person name="Hodges S."/>
            <person name="Kramer E."/>
            <person name="Nordborg M."/>
            <person name="Tomkins J."/>
            <person name="Borevitz J."/>
            <person name="Derieg N."/>
            <person name="Yan J."/>
            <person name="Mihaltcheva S."/>
            <person name="Hayes R.D."/>
            <person name="Rokhsar D."/>
        </authorList>
    </citation>
    <scope>NUCLEOTIDE SEQUENCE [LARGE SCALE GENOMIC DNA]</scope>
    <source>
        <strain evidence="10">cv. Goldsmith</strain>
    </source>
</reference>
<evidence type="ECO:0000256" key="3">
    <source>
        <dbReference type="ARBA" id="ARBA00022824"/>
    </source>
</evidence>
<dbReference type="Proteomes" id="UP000230069">
    <property type="component" value="Unassembled WGS sequence"/>
</dbReference>
<dbReference type="PANTHER" id="PTHR46626:SF2">
    <property type="entry name" value="RETICULON-LIKE PROTEIN B17"/>
    <property type="match status" value="1"/>
</dbReference>
<evidence type="ECO:0000259" key="8">
    <source>
        <dbReference type="PROSITE" id="PS50845"/>
    </source>
</evidence>
<dbReference type="AlphaFoldDB" id="A0A2G5CV41"/>
<keyword evidence="4 6" id="KW-1133">Transmembrane helix</keyword>
<gene>
    <name evidence="9" type="ORF">AQUCO_03600062v1</name>
</gene>
<evidence type="ECO:0000313" key="10">
    <source>
        <dbReference type="Proteomes" id="UP000230069"/>
    </source>
</evidence>
<dbReference type="STRING" id="218851.A0A2G5CV41"/>
<feature type="region of interest" description="Disordered" evidence="7">
    <location>
        <begin position="171"/>
        <end position="211"/>
    </location>
</feature>
<keyword evidence="3 6" id="KW-0256">Endoplasmic reticulum</keyword>
<feature type="compositionally biased region" description="Low complexity" evidence="7">
    <location>
        <begin position="28"/>
        <end position="46"/>
    </location>
</feature>
<name>A0A2G5CV41_AQUCA</name>
<dbReference type="FunCoup" id="A0A2G5CV41">
    <property type="interactions" value="443"/>
</dbReference>
<evidence type="ECO:0000256" key="2">
    <source>
        <dbReference type="ARBA" id="ARBA00022692"/>
    </source>
</evidence>
<evidence type="ECO:0000256" key="7">
    <source>
        <dbReference type="SAM" id="MobiDB-lite"/>
    </source>
</evidence>
<feature type="transmembrane region" description="Helical" evidence="6">
    <location>
        <begin position="262"/>
        <end position="282"/>
    </location>
</feature>
<dbReference type="PANTHER" id="PTHR46626">
    <property type="entry name" value="RETICULON-LIKE PROTEIN B17"/>
    <property type="match status" value="1"/>
</dbReference>
<dbReference type="Pfam" id="PF02453">
    <property type="entry name" value="Reticulon"/>
    <property type="match status" value="1"/>
</dbReference>
<protein>
    <recommendedName>
        <fullName evidence="6">Reticulon-like protein</fullName>
    </recommendedName>
</protein>